<proteinExistence type="predicted"/>
<gene>
    <name evidence="1" type="ORF">Golax_006506</name>
</gene>
<organism evidence="1 2">
    <name type="scientific">Gossypium laxum</name>
    <dbReference type="NCBI Taxonomy" id="34288"/>
    <lineage>
        <taxon>Eukaryota</taxon>
        <taxon>Viridiplantae</taxon>
        <taxon>Streptophyta</taxon>
        <taxon>Embryophyta</taxon>
        <taxon>Tracheophyta</taxon>
        <taxon>Spermatophyta</taxon>
        <taxon>Magnoliopsida</taxon>
        <taxon>eudicotyledons</taxon>
        <taxon>Gunneridae</taxon>
        <taxon>Pentapetalae</taxon>
        <taxon>rosids</taxon>
        <taxon>malvids</taxon>
        <taxon>Malvales</taxon>
        <taxon>Malvaceae</taxon>
        <taxon>Malvoideae</taxon>
        <taxon>Gossypium</taxon>
    </lineage>
</organism>
<name>A0A7J9A3W4_9ROSI</name>
<accession>A0A7J9A3W4</accession>
<sequence>MEVLLLPMLLEHGFQEFLLFQWQVWMTS</sequence>
<evidence type="ECO:0000313" key="1">
    <source>
        <dbReference type="EMBL" id="MBA0718777.1"/>
    </source>
</evidence>
<comment type="caution">
    <text evidence="1">The sequence shown here is derived from an EMBL/GenBank/DDBJ whole genome shotgun (WGS) entry which is preliminary data.</text>
</comment>
<dbReference type="EMBL" id="JABEZV010000008">
    <property type="protein sequence ID" value="MBA0718777.1"/>
    <property type="molecule type" value="Genomic_DNA"/>
</dbReference>
<keyword evidence="2" id="KW-1185">Reference proteome</keyword>
<dbReference type="Proteomes" id="UP000593574">
    <property type="component" value="Unassembled WGS sequence"/>
</dbReference>
<dbReference type="AlphaFoldDB" id="A0A7J9A3W4"/>
<protein>
    <submittedName>
        <fullName evidence="1">Uncharacterized protein</fullName>
    </submittedName>
</protein>
<feature type="non-terminal residue" evidence="1">
    <location>
        <position position="28"/>
    </location>
</feature>
<evidence type="ECO:0000313" key="2">
    <source>
        <dbReference type="Proteomes" id="UP000593574"/>
    </source>
</evidence>
<reference evidence="1 2" key="1">
    <citation type="journal article" date="2019" name="Genome Biol. Evol.">
        <title>Insights into the evolution of the New World diploid cottons (Gossypium, subgenus Houzingenia) based on genome sequencing.</title>
        <authorList>
            <person name="Grover C.E."/>
            <person name="Arick M.A. 2nd"/>
            <person name="Thrash A."/>
            <person name="Conover J.L."/>
            <person name="Sanders W.S."/>
            <person name="Peterson D.G."/>
            <person name="Frelichowski J.E."/>
            <person name="Scheffler J.A."/>
            <person name="Scheffler B.E."/>
            <person name="Wendel J.F."/>
        </authorList>
    </citation>
    <scope>NUCLEOTIDE SEQUENCE [LARGE SCALE GENOMIC DNA]</scope>
    <source>
        <strain evidence="1">4</strain>
        <tissue evidence="1">Leaf</tissue>
    </source>
</reference>